<comment type="caution">
    <text evidence="1">The sequence shown here is derived from an EMBL/GenBank/DDBJ whole genome shotgun (WGS) entry which is preliminary data.</text>
</comment>
<reference evidence="2" key="1">
    <citation type="journal article" date="2019" name="Int. J. Syst. Evol. Microbiol.">
        <title>The Global Catalogue of Microorganisms (GCM) 10K type strain sequencing project: providing services to taxonomists for standard genome sequencing and annotation.</title>
        <authorList>
            <consortium name="The Broad Institute Genomics Platform"/>
            <consortium name="The Broad Institute Genome Sequencing Center for Infectious Disease"/>
            <person name="Wu L."/>
            <person name="Ma J."/>
        </authorList>
    </citation>
    <scope>NUCLEOTIDE SEQUENCE [LARGE SCALE GENOMIC DNA]</scope>
    <source>
        <strain evidence="2">CGMCC 1.15067</strain>
    </source>
</reference>
<dbReference type="Proteomes" id="UP001597403">
    <property type="component" value="Unassembled WGS sequence"/>
</dbReference>
<evidence type="ECO:0000313" key="1">
    <source>
        <dbReference type="EMBL" id="MFD1990070.1"/>
    </source>
</evidence>
<dbReference type="EMBL" id="JBHUGF010000010">
    <property type="protein sequence ID" value="MFD1990070.1"/>
    <property type="molecule type" value="Genomic_DNA"/>
</dbReference>
<protein>
    <recommendedName>
        <fullName evidence="3">Transposase</fullName>
    </recommendedName>
</protein>
<proteinExistence type="predicted"/>
<accession>A0ABW4UVA7</accession>
<evidence type="ECO:0000313" key="2">
    <source>
        <dbReference type="Proteomes" id="UP001597403"/>
    </source>
</evidence>
<gene>
    <name evidence="1" type="ORF">ACFSGI_08870</name>
</gene>
<evidence type="ECO:0008006" key="3">
    <source>
        <dbReference type="Google" id="ProtNLM"/>
    </source>
</evidence>
<name>A0ABW4UVA7_9BACL</name>
<dbReference type="RefSeq" id="WP_204823775.1">
    <property type="nucleotide sequence ID" value="NZ_JBHUGF010000010.1"/>
</dbReference>
<organism evidence="1 2">
    <name type="scientific">Paenibacillus nicotianae</name>
    <dbReference type="NCBI Taxonomy" id="1526551"/>
    <lineage>
        <taxon>Bacteria</taxon>
        <taxon>Bacillati</taxon>
        <taxon>Bacillota</taxon>
        <taxon>Bacilli</taxon>
        <taxon>Bacillales</taxon>
        <taxon>Paenibacillaceae</taxon>
        <taxon>Paenibacillus</taxon>
    </lineage>
</organism>
<keyword evidence="2" id="KW-1185">Reference proteome</keyword>
<sequence length="83" mass="9650">MKYTVTQVGRRWFKVKAEVSTFRKGIESIAVVVDVEATLKEYDGHHRWVLSGLGKSKYHNGIKEALNNRIEFLKRTDAERLPF</sequence>